<evidence type="ECO:0000313" key="2">
    <source>
        <dbReference type="Proteomes" id="UP000609726"/>
    </source>
</evidence>
<evidence type="ECO:0000313" key="1">
    <source>
        <dbReference type="EMBL" id="NHZ90030.1"/>
    </source>
</evidence>
<gene>
    <name evidence="1" type="ORF">F2P45_13545</name>
</gene>
<keyword evidence="2" id="KW-1185">Reference proteome</keyword>
<organism evidence="1 2">
    <name type="scientific">Massilia mucilaginosa</name>
    <dbReference type="NCBI Taxonomy" id="2609282"/>
    <lineage>
        <taxon>Bacteria</taxon>
        <taxon>Pseudomonadati</taxon>
        <taxon>Pseudomonadota</taxon>
        <taxon>Betaproteobacteria</taxon>
        <taxon>Burkholderiales</taxon>
        <taxon>Oxalobacteraceae</taxon>
        <taxon>Telluria group</taxon>
        <taxon>Massilia</taxon>
    </lineage>
</organism>
<proteinExistence type="predicted"/>
<dbReference type="EMBL" id="WHJH01000013">
    <property type="protein sequence ID" value="NHZ90030.1"/>
    <property type="molecule type" value="Genomic_DNA"/>
</dbReference>
<protein>
    <submittedName>
        <fullName evidence="1">Uncharacterized protein</fullName>
    </submittedName>
</protein>
<comment type="caution">
    <text evidence="1">The sequence shown here is derived from an EMBL/GenBank/DDBJ whole genome shotgun (WGS) entry which is preliminary data.</text>
</comment>
<name>A0ABX0NTK4_9BURK</name>
<sequence length="136" mass="16308">MKRTAKYDFFNDAFPDDERVPYKLLRWRFLNRYYIYCHSKFNVVRQTCREWVPNEHESAFAQDDLDTAFELPIEKLMFEVLSMIMAGGRQSEQFNMHAEQRIREILHGRDVNDLLECLSGDELLEFRHDLALLNIA</sequence>
<dbReference type="Proteomes" id="UP000609726">
    <property type="component" value="Unassembled WGS sequence"/>
</dbReference>
<dbReference type="RefSeq" id="WP_166875617.1">
    <property type="nucleotide sequence ID" value="NZ_WHJH01000013.1"/>
</dbReference>
<accession>A0ABX0NTK4</accession>
<reference evidence="1 2" key="1">
    <citation type="submission" date="2019-10" db="EMBL/GenBank/DDBJ databases">
        <title>Taxonomy of Antarctic Massilia spp.: description of Massilia rubra sp. nov., Massilia aquatica sp. nov., Massilia mucilaginosa sp. nov., Massilia frigida sp. nov. isolated from streams, lakes and regoliths.</title>
        <authorList>
            <person name="Holochova P."/>
            <person name="Sedlacek I."/>
            <person name="Kralova S."/>
            <person name="Maslanova I."/>
            <person name="Busse H.-J."/>
            <person name="Stankova E."/>
            <person name="Vrbovska V."/>
            <person name="Kovarovic V."/>
            <person name="Bartak M."/>
            <person name="Svec P."/>
            <person name="Pantucek R."/>
        </authorList>
    </citation>
    <scope>NUCLEOTIDE SEQUENCE [LARGE SCALE GENOMIC DNA]</scope>
    <source>
        <strain evidence="1 2">CCM 8733</strain>
    </source>
</reference>